<name>A6IQ65_RAT</name>
<proteinExistence type="predicted"/>
<evidence type="ECO:0000313" key="3">
    <source>
        <dbReference type="Proteomes" id="UP000234681"/>
    </source>
</evidence>
<gene>
    <name evidence="2" type="ORF">rCG_36442</name>
</gene>
<dbReference type="AlphaFoldDB" id="A6IQ65"/>
<protein>
    <submittedName>
        <fullName evidence="2">RCG36442</fullName>
    </submittedName>
</protein>
<sequence length="77" mass="8575">MRPRNSNSAATAWSRSRRSPSRTSGPVVPRHYLEMSSAHPVQKSPQNHSTLFAKPSSGLWDKQLGCGQPTAQLLFYH</sequence>
<evidence type="ECO:0000313" key="2">
    <source>
        <dbReference type="EMBL" id="EDL95948.1"/>
    </source>
</evidence>
<reference evidence="2 3" key="1">
    <citation type="submission" date="2005-09" db="EMBL/GenBank/DDBJ databases">
        <authorList>
            <person name="Mural R.J."/>
            <person name="Li P.W."/>
            <person name="Adams M.D."/>
            <person name="Amanatides P.G."/>
            <person name="Baden-Tillson H."/>
            <person name="Barnstead M."/>
            <person name="Chin S.H."/>
            <person name="Dew I."/>
            <person name="Evans C.A."/>
            <person name="Ferriera S."/>
            <person name="Flanigan M."/>
            <person name="Fosler C."/>
            <person name="Glodek A."/>
            <person name="Gu Z."/>
            <person name="Holt R.A."/>
            <person name="Jennings D."/>
            <person name="Kraft C.L."/>
            <person name="Lu F."/>
            <person name="Nguyen T."/>
            <person name="Nusskern D.R."/>
            <person name="Pfannkoch C.M."/>
            <person name="Sitter C."/>
            <person name="Sutton G.G."/>
            <person name="Venter J.C."/>
            <person name="Wang Z."/>
            <person name="Woodage T."/>
            <person name="Zheng X.H."/>
            <person name="Zhong F."/>
        </authorList>
    </citation>
    <scope>NUCLEOTIDE SEQUENCE [LARGE SCALE GENOMIC DNA]</scope>
    <source>
        <strain>BN</strain>
        <strain evidence="3">Sprague-Dawley</strain>
    </source>
</reference>
<accession>A6IQ65</accession>
<evidence type="ECO:0000256" key="1">
    <source>
        <dbReference type="SAM" id="MobiDB-lite"/>
    </source>
</evidence>
<organism evidence="2 3">
    <name type="scientific">Rattus norvegicus</name>
    <name type="common">Rat</name>
    <dbReference type="NCBI Taxonomy" id="10116"/>
    <lineage>
        <taxon>Eukaryota</taxon>
        <taxon>Metazoa</taxon>
        <taxon>Chordata</taxon>
        <taxon>Craniata</taxon>
        <taxon>Vertebrata</taxon>
        <taxon>Euteleostomi</taxon>
        <taxon>Mammalia</taxon>
        <taxon>Eutheria</taxon>
        <taxon>Euarchontoglires</taxon>
        <taxon>Glires</taxon>
        <taxon>Rodentia</taxon>
        <taxon>Myomorpha</taxon>
        <taxon>Muroidea</taxon>
        <taxon>Muridae</taxon>
        <taxon>Murinae</taxon>
        <taxon>Rattus</taxon>
    </lineage>
</organism>
<feature type="compositionally biased region" description="Low complexity" evidence="1">
    <location>
        <begin position="1"/>
        <end position="14"/>
    </location>
</feature>
<feature type="region of interest" description="Disordered" evidence="1">
    <location>
        <begin position="1"/>
        <end position="28"/>
    </location>
</feature>
<dbReference type="EMBL" id="CH473966">
    <property type="protein sequence ID" value="EDL95948.1"/>
    <property type="molecule type" value="Genomic_DNA"/>
</dbReference>
<dbReference type="Proteomes" id="UP000234681">
    <property type="component" value="Chromosome X"/>
</dbReference>